<dbReference type="SUPFAM" id="SSF48452">
    <property type="entry name" value="TPR-like"/>
    <property type="match status" value="1"/>
</dbReference>
<evidence type="ECO:0000256" key="2">
    <source>
        <dbReference type="ARBA" id="ARBA00023125"/>
    </source>
</evidence>
<dbReference type="InterPro" id="IPR011990">
    <property type="entry name" value="TPR-like_helical_dom_sf"/>
</dbReference>
<dbReference type="Gene3D" id="1.25.40.10">
    <property type="entry name" value="Tetratricopeptide repeat domain"/>
    <property type="match status" value="1"/>
</dbReference>
<dbReference type="InterPro" id="IPR036388">
    <property type="entry name" value="WH-like_DNA-bd_sf"/>
</dbReference>
<evidence type="ECO:0000313" key="6">
    <source>
        <dbReference type="Proteomes" id="UP001652431"/>
    </source>
</evidence>
<protein>
    <submittedName>
        <fullName evidence="5">LuxR C-terminal-related transcriptional regulator</fullName>
    </submittedName>
</protein>
<dbReference type="RefSeq" id="WP_262575373.1">
    <property type="nucleotide sequence ID" value="NZ_JAOQJU010000011.1"/>
</dbReference>
<dbReference type="Proteomes" id="UP001652431">
    <property type="component" value="Unassembled WGS sequence"/>
</dbReference>
<dbReference type="Gene3D" id="1.10.10.10">
    <property type="entry name" value="Winged helix-like DNA-binding domain superfamily/Winged helix DNA-binding domain"/>
    <property type="match status" value="1"/>
</dbReference>
<keyword evidence="1" id="KW-0805">Transcription regulation</keyword>
<feature type="domain" description="HTH luxR-type" evidence="4">
    <location>
        <begin position="417"/>
        <end position="482"/>
    </location>
</feature>
<evidence type="ECO:0000259" key="4">
    <source>
        <dbReference type="PROSITE" id="PS50043"/>
    </source>
</evidence>
<evidence type="ECO:0000256" key="1">
    <source>
        <dbReference type="ARBA" id="ARBA00023015"/>
    </source>
</evidence>
<dbReference type="SUPFAM" id="SSF46894">
    <property type="entry name" value="C-terminal effector domain of the bipartite response regulators"/>
    <property type="match status" value="1"/>
</dbReference>
<evidence type="ECO:0000256" key="3">
    <source>
        <dbReference type="ARBA" id="ARBA00023163"/>
    </source>
</evidence>
<keyword evidence="6" id="KW-1185">Reference proteome</keyword>
<sequence length="485" mass="57826">MECLKQSGNGEKYRRCMLQNYTLVPSLGVSYGEVMEWKDLSSACCYLQAVYCIARRDMKGFRRAVRRAAEGTDEKAEEVYLNLLYMDPEETLEDWLEQLESYGKRNGRARIYYMIGNSCSFLCGIRDLSGLFCVLKKEERRRARIWKEYLGEEEWAFYLLAQMEYYFEINRQDDIEDENWRYLFTVRTGENWQKDLAKLSLLYMLRESYSGERTADAIEQQKKILRWEDHPLCRKSMEAVMSVYSLQGEGREQVLRWIYDMRSESVLEINEENYLVLWYLAKCYVHLNQYEKAEPILQRLLPCFQNYHSTRFQAEALFLLALVNREEGKKNQSLRYVIESFVITGNFRYVRFYTTYGICGCETLDEYAAWMSTNFQEGWRQKKKYNYGNVLRMPEADYIETFRRLARKSRKYYHELPQETDEKLTMMEMIMLQNISLGMTNAQMCRELNLKLPTVKGHLYSLYKKLGVNSRVQALVKGREKGLLQ</sequence>
<dbReference type="PROSITE" id="PS50043">
    <property type="entry name" value="HTH_LUXR_2"/>
    <property type="match status" value="1"/>
</dbReference>
<proteinExistence type="predicted"/>
<name>A0ABT2RNC3_9FIRM</name>
<dbReference type="CDD" id="cd06170">
    <property type="entry name" value="LuxR_C_like"/>
    <property type="match status" value="1"/>
</dbReference>
<keyword evidence="2" id="KW-0238">DNA-binding</keyword>
<dbReference type="SMART" id="SM00421">
    <property type="entry name" value="HTH_LUXR"/>
    <property type="match status" value="1"/>
</dbReference>
<reference evidence="5 6" key="1">
    <citation type="journal article" date="2021" name="ISME Commun">
        <title>Automated analysis of genomic sequences facilitates high-throughput and comprehensive description of bacteria.</title>
        <authorList>
            <person name="Hitch T.C.A."/>
        </authorList>
    </citation>
    <scope>NUCLEOTIDE SEQUENCE [LARGE SCALE GENOMIC DNA]</scope>
    <source>
        <strain evidence="5 6">Sanger_03</strain>
    </source>
</reference>
<dbReference type="InterPro" id="IPR000792">
    <property type="entry name" value="Tscrpt_reg_LuxR_C"/>
</dbReference>
<dbReference type="InterPro" id="IPR016032">
    <property type="entry name" value="Sig_transdc_resp-reg_C-effctor"/>
</dbReference>
<dbReference type="EMBL" id="JAOQJU010000011">
    <property type="protein sequence ID" value="MCU6686912.1"/>
    <property type="molecule type" value="Genomic_DNA"/>
</dbReference>
<organism evidence="5 6">
    <name type="scientific">Dorea acetigenes</name>
    <dbReference type="NCBI Taxonomy" id="2981787"/>
    <lineage>
        <taxon>Bacteria</taxon>
        <taxon>Bacillati</taxon>
        <taxon>Bacillota</taxon>
        <taxon>Clostridia</taxon>
        <taxon>Lachnospirales</taxon>
        <taxon>Lachnospiraceae</taxon>
        <taxon>Dorea</taxon>
    </lineage>
</organism>
<evidence type="ECO:0000313" key="5">
    <source>
        <dbReference type="EMBL" id="MCU6686912.1"/>
    </source>
</evidence>
<keyword evidence="3" id="KW-0804">Transcription</keyword>
<gene>
    <name evidence="5" type="ORF">OCV99_10200</name>
</gene>
<dbReference type="PANTHER" id="PTHR44688">
    <property type="entry name" value="DNA-BINDING TRANSCRIPTIONAL ACTIVATOR DEVR_DOSR"/>
    <property type="match status" value="1"/>
</dbReference>
<dbReference type="PANTHER" id="PTHR44688:SF16">
    <property type="entry name" value="DNA-BINDING TRANSCRIPTIONAL ACTIVATOR DEVR_DOSR"/>
    <property type="match status" value="1"/>
</dbReference>
<dbReference type="Pfam" id="PF14559">
    <property type="entry name" value="TPR_19"/>
    <property type="match status" value="1"/>
</dbReference>
<dbReference type="Pfam" id="PF00196">
    <property type="entry name" value="GerE"/>
    <property type="match status" value="1"/>
</dbReference>
<comment type="caution">
    <text evidence="5">The sequence shown here is derived from an EMBL/GenBank/DDBJ whole genome shotgun (WGS) entry which is preliminary data.</text>
</comment>
<accession>A0ABT2RNC3</accession>